<evidence type="ECO:0000313" key="4">
    <source>
        <dbReference type="Proteomes" id="UP000216840"/>
    </source>
</evidence>
<accession>A0A265UWM2</accession>
<reference evidence="3 4" key="1">
    <citation type="submission" date="2017-05" db="EMBL/GenBank/DDBJ databases">
        <title>The draft genome sequence of Idiomarina salinarum WNB302.</title>
        <authorList>
            <person name="Sun Y."/>
            <person name="Chen B."/>
            <person name="Du Z."/>
        </authorList>
    </citation>
    <scope>NUCLEOTIDE SEQUENCE [LARGE SCALE GENOMIC DNA]</scope>
    <source>
        <strain evidence="3 4">WNB302</strain>
    </source>
</reference>
<evidence type="ECO:0000313" key="3">
    <source>
        <dbReference type="EMBL" id="OZV69713.1"/>
    </source>
</evidence>
<comment type="similarity">
    <text evidence="1">Belongs to the universal stress protein A family.</text>
</comment>
<dbReference type="PANTHER" id="PTHR31964">
    <property type="entry name" value="ADENINE NUCLEOTIDE ALPHA HYDROLASES-LIKE SUPERFAMILY PROTEIN"/>
    <property type="match status" value="1"/>
</dbReference>
<dbReference type="InterPro" id="IPR006015">
    <property type="entry name" value="Universal_stress_UspA"/>
</dbReference>
<comment type="caution">
    <text evidence="3">The sequence shown here is derived from an EMBL/GenBank/DDBJ whole genome shotgun (WGS) entry which is preliminary data.</text>
</comment>
<dbReference type="SUPFAM" id="SSF52402">
    <property type="entry name" value="Adenine nucleotide alpha hydrolases-like"/>
    <property type="match status" value="2"/>
</dbReference>
<dbReference type="Pfam" id="PF00582">
    <property type="entry name" value="Usp"/>
    <property type="match status" value="1"/>
</dbReference>
<dbReference type="CDD" id="cd00293">
    <property type="entry name" value="USP-like"/>
    <property type="match status" value="1"/>
</dbReference>
<proteinExistence type="inferred from homology"/>
<evidence type="ECO:0000259" key="2">
    <source>
        <dbReference type="Pfam" id="PF00582"/>
    </source>
</evidence>
<feature type="domain" description="UspA" evidence="2">
    <location>
        <begin position="2"/>
        <end position="149"/>
    </location>
</feature>
<keyword evidence="4" id="KW-1185">Reference proteome</keyword>
<dbReference type="AlphaFoldDB" id="A0A265UWM2"/>
<dbReference type="RefSeq" id="WP_094967305.1">
    <property type="nucleotide sequence ID" value="NZ_NGJN01000002.1"/>
</dbReference>
<dbReference type="Proteomes" id="UP000216840">
    <property type="component" value="Unassembled WGS sequence"/>
</dbReference>
<dbReference type="InterPro" id="IPR006016">
    <property type="entry name" value="UspA"/>
</dbReference>
<evidence type="ECO:0000256" key="1">
    <source>
        <dbReference type="ARBA" id="ARBA00008791"/>
    </source>
</evidence>
<dbReference type="PRINTS" id="PR01438">
    <property type="entry name" value="UNVRSLSTRESS"/>
</dbReference>
<dbReference type="PANTHER" id="PTHR31964:SF113">
    <property type="entry name" value="USPA DOMAIN-CONTAINING PROTEIN"/>
    <property type="match status" value="1"/>
</dbReference>
<sequence>MKRKILLPTDFSKNSWHAINYALELFGSEPCQFYLFNAFSATNDLMQSLMNMMPGTELYEKAKAHSETGLAQMMDMLVLNQDTKAIHKFETISMFNSPVEGIKTLVDKKDIEMIIMGTKGETASISMTYGSTAVNVMEKVRHCPVLVVPEKAKHSIPKEIVFPTDYKIPFKMKELKYLIDIAKITHATIQVVHIDEGELSEDQLRNKALLQDYLGTVKFNFRLMSRMHVPTAIKCFVESRESDMLAFINKKHLFFGSILNQALVKEIGHDAKVPILVLHDKTN</sequence>
<gene>
    <name evidence="3" type="ORF">CA834_03570</name>
</gene>
<name>A0A265UWM2_9FLAO</name>
<dbReference type="Gene3D" id="3.40.50.12370">
    <property type="match status" value="1"/>
</dbReference>
<protein>
    <submittedName>
        <fullName evidence="3">Universal stress protein</fullName>
    </submittedName>
</protein>
<organism evidence="3 4">
    <name type="scientific">Winogradskyella aurantia</name>
    <dbReference type="NCBI Taxonomy" id="1915063"/>
    <lineage>
        <taxon>Bacteria</taxon>
        <taxon>Pseudomonadati</taxon>
        <taxon>Bacteroidota</taxon>
        <taxon>Flavobacteriia</taxon>
        <taxon>Flavobacteriales</taxon>
        <taxon>Flavobacteriaceae</taxon>
        <taxon>Winogradskyella</taxon>
    </lineage>
</organism>
<dbReference type="OrthoDB" id="9788959at2"/>
<dbReference type="EMBL" id="NGJN01000002">
    <property type="protein sequence ID" value="OZV69713.1"/>
    <property type="molecule type" value="Genomic_DNA"/>
</dbReference>